<keyword evidence="1" id="KW-0472">Membrane</keyword>
<evidence type="ECO:0000313" key="3">
    <source>
        <dbReference type="Proteomes" id="UP000176429"/>
    </source>
</evidence>
<dbReference type="AlphaFoldDB" id="A0A1G2NXL3"/>
<evidence type="ECO:0000256" key="1">
    <source>
        <dbReference type="SAM" id="Phobius"/>
    </source>
</evidence>
<protein>
    <submittedName>
        <fullName evidence="2">Uncharacterized protein</fullName>
    </submittedName>
</protein>
<comment type="caution">
    <text evidence="2">The sequence shown here is derived from an EMBL/GenBank/DDBJ whole genome shotgun (WGS) entry which is preliminary data.</text>
</comment>
<accession>A0A1G2NXL3</accession>
<reference evidence="2 3" key="1">
    <citation type="journal article" date="2016" name="Nat. Commun.">
        <title>Thousands of microbial genomes shed light on interconnected biogeochemical processes in an aquifer system.</title>
        <authorList>
            <person name="Anantharaman K."/>
            <person name="Brown C.T."/>
            <person name="Hug L.A."/>
            <person name="Sharon I."/>
            <person name="Castelle C.J."/>
            <person name="Probst A.J."/>
            <person name="Thomas B.C."/>
            <person name="Singh A."/>
            <person name="Wilkins M.J."/>
            <person name="Karaoz U."/>
            <person name="Brodie E.L."/>
            <person name="Williams K.H."/>
            <person name="Hubbard S.S."/>
            <person name="Banfield J.F."/>
        </authorList>
    </citation>
    <scope>NUCLEOTIDE SEQUENCE [LARGE SCALE GENOMIC DNA]</scope>
</reference>
<dbReference type="EMBL" id="MHSH01000054">
    <property type="protein sequence ID" value="OHA40091.1"/>
    <property type="molecule type" value="Genomic_DNA"/>
</dbReference>
<dbReference type="Proteomes" id="UP000176429">
    <property type="component" value="Unassembled WGS sequence"/>
</dbReference>
<name>A0A1G2NXL3_9BACT</name>
<sequence length="131" mass="14939">MREFFWEVWTLTSFFFAENRNTLYYLGVAKDNFNFTETVESLEGRSRRLSESHEARMLGNDEVVGAAAKVVKSVHSLNNTIRLFTISVGLFSVVLAFIVISALYLGWPKEVRCEELEDGNLDCQTILSGFK</sequence>
<feature type="transmembrane region" description="Helical" evidence="1">
    <location>
        <begin position="83"/>
        <end position="107"/>
    </location>
</feature>
<evidence type="ECO:0000313" key="2">
    <source>
        <dbReference type="EMBL" id="OHA40091.1"/>
    </source>
</evidence>
<proteinExistence type="predicted"/>
<gene>
    <name evidence="2" type="ORF">A3H68_00575</name>
</gene>
<organism evidence="2 3">
    <name type="scientific">Candidatus Taylorbacteria bacterium RIFCSPLOWO2_02_FULL_46_40</name>
    <dbReference type="NCBI Taxonomy" id="1802329"/>
    <lineage>
        <taxon>Bacteria</taxon>
        <taxon>Candidatus Tayloriibacteriota</taxon>
    </lineage>
</organism>
<keyword evidence="1" id="KW-0812">Transmembrane</keyword>
<keyword evidence="1" id="KW-1133">Transmembrane helix</keyword>